<sequence>MAGQLAAGPPVRISTGVGLPNNANYTSLCVTLITERQSEERNSVSCDTGRNNEAPHTGSQIKS</sequence>
<evidence type="ECO:0000256" key="1">
    <source>
        <dbReference type="SAM" id="MobiDB-lite"/>
    </source>
</evidence>
<feature type="region of interest" description="Disordered" evidence="1">
    <location>
        <begin position="38"/>
        <end position="63"/>
    </location>
</feature>
<organism evidence="2 3">
    <name type="scientific">Daphnia magna</name>
    <dbReference type="NCBI Taxonomy" id="35525"/>
    <lineage>
        <taxon>Eukaryota</taxon>
        <taxon>Metazoa</taxon>
        <taxon>Ecdysozoa</taxon>
        <taxon>Arthropoda</taxon>
        <taxon>Crustacea</taxon>
        <taxon>Branchiopoda</taxon>
        <taxon>Diplostraca</taxon>
        <taxon>Cladocera</taxon>
        <taxon>Anomopoda</taxon>
        <taxon>Daphniidae</taxon>
        <taxon>Daphnia</taxon>
    </lineage>
</organism>
<gene>
    <name evidence="2" type="ORF">OUZ56_023331</name>
</gene>
<reference evidence="2 3" key="1">
    <citation type="journal article" date="2023" name="Nucleic Acids Res.">
        <title>The hologenome of Daphnia magna reveals possible DNA methylation and microbiome-mediated evolution of the host genome.</title>
        <authorList>
            <person name="Chaturvedi A."/>
            <person name="Li X."/>
            <person name="Dhandapani V."/>
            <person name="Marshall H."/>
            <person name="Kissane S."/>
            <person name="Cuenca-Cambronero M."/>
            <person name="Asole G."/>
            <person name="Calvet F."/>
            <person name="Ruiz-Romero M."/>
            <person name="Marangio P."/>
            <person name="Guigo R."/>
            <person name="Rago D."/>
            <person name="Mirbahai L."/>
            <person name="Eastwood N."/>
            <person name="Colbourne J.K."/>
            <person name="Zhou J."/>
            <person name="Mallon E."/>
            <person name="Orsini L."/>
        </authorList>
    </citation>
    <scope>NUCLEOTIDE SEQUENCE [LARGE SCALE GENOMIC DNA]</scope>
    <source>
        <strain evidence="2">LRV0_1</strain>
    </source>
</reference>
<dbReference type="Proteomes" id="UP001234178">
    <property type="component" value="Unassembled WGS sequence"/>
</dbReference>
<proteinExistence type="predicted"/>
<protein>
    <submittedName>
        <fullName evidence="2">Uncharacterized protein</fullName>
    </submittedName>
</protein>
<evidence type="ECO:0000313" key="3">
    <source>
        <dbReference type="Proteomes" id="UP001234178"/>
    </source>
</evidence>
<dbReference type="EMBL" id="JAOYFB010000039">
    <property type="protein sequence ID" value="KAK4030326.1"/>
    <property type="molecule type" value="Genomic_DNA"/>
</dbReference>
<accession>A0ABR0AYX4</accession>
<comment type="caution">
    <text evidence="2">The sequence shown here is derived from an EMBL/GenBank/DDBJ whole genome shotgun (WGS) entry which is preliminary data.</text>
</comment>
<keyword evidence="3" id="KW-1185">Reference proteome</keyword>
<evidence type="ECO:0000313" key="2">
    <source>
        <dbReference type="EMBL" id="KAK4030326.1"/>
    </source>
</evidence>
<name>A0ABR0AYX4_9CRUS</name>